<dbReference type="GO" id="GO:0036424">
    <property type="term" value="F:L-phosphoserine phosphatase activity"/>
    <property type="evidence" value="ECO:0007669"/>
    <property type="project" value="TreeGrafter"/>
</dbReference>
<dbReference type="RefSeq" id="WP_153125631.1">
    <property type="nucleotide sequence ID" value="NZ_VZCB01000098.1"/>
</dbReference>
<organism evidence="2 3">
    <name type="scientific">Segatella copri</name>
    <dbReference type="NCBI Taxonomy" id="165179"/>
    <lineage>
        <taxon>Bacteria</taxon>
        <taxon>Pseudomonadati</taxon>
        <taxon>Bacteroidota</taxon>
        <taxon>Bacteroidia</taxon>
        <taxon>Bacteroidales</taxon>
        <taxon>Prevotellaceae</taxon>
        <taxon>Segatella</taxon>
    </lineage>
</organism>
<evidence type="ECO:0000256" key="1">
    <source>
        <dbReference type="SAM" id="Phobius"/>
    </source>
</evidence>
<keyword evidence="1" id="KW-1133">Transmembrane helix</keyword>
<proteinExistence type="predicted"/>
<evidence type="ECO:0000313" key="2">
    <source>
        <dbReference type="EMBL" id="MQN82021.1"/>
    </source>
</evidence>
<protein>
    <submittedName>
        <fullName evidence="2">Haloacid dehalogenase-like hydrolase</fullName>
    </submittedName>
</protein>
<accession>A0A6G1U5H9</accession>
<dbReference type="InterPro" id="IPR023214">
    <property type="entry name" value="HAD_sf"/>
</dbReference>
<dbReference type="InterPro" id="IPR050582">
    <property type="entry name" value="HAD-like_SerB"/>
</dbReference>
<reference evidence="2 3" key="1">
    <citation type="submission" date="2019-09" db="EMBL/GenBank/DDBJ databases">
        <title>Distinct polysaccharide growth profiles of human intestinal Prevotella copri isolates.</title>
        <authorList>
            <person name="Fehlner-Peach H."/>
            <person name="Magnabosco C."/>
            <person name="Raghavan V."/>
            <person name="Scher J.U."/>
            <person name="Tett A."/>
            <person name="Cox L.M."/>
            <person name="Gottsegen C."/>
            <person name="Watters A."/>
            <person name="Wiltshire- Gordon J.D."/>
            <person name="Segata N."/>
            <person name="Bonneau R."/>
            <person name="Littman D.R."/>
        </authorList>
    </citation>
    <scope>NUCLEOTIDE SEQUENCE [LARGE SCALE GENOMIC DNA]</scope>
    <source>
        <strain evidence="3">iA622</strain>
    </source>
</reference>
<dbReference type="InterPro" id="IPR036412">
    <property type="entry name" value="HAD-like_sf"/>
</dbReference>
<dbReference type="GO" id="GO:0005737">
    <property type="term" value="C:cytoplasm"/>
    <property type="evidence" value="ECO:0007669"/>
    <property type="project" value="TreeGrafter"/>
</dbReference>
<dbReference type="GO" id="GO:0000287">
    <property type="term" value="F:magnesium ion binding"/>
    <property type="evidence" value="ECO:0007669"/>
    <property type="project" value="TreeGrafter"/>
</dbReference>
<keyword evidence="2" id="KW-0378">Hydrolase</keyword>
<dbReference type="SUPFAM" id="SSF56784">
    <property type="entry name" value="HAD-like"/>
    <property type="match status" value="1"/>
</dbReference>
<dbReference type="AlphaFoldDB" id="A0A6G1U5H9"/>
<dbReference type="Gene3D" id="3.40.50.1000">
    <property type="entry name" value="HAD superfamily/HAD-like"/>
    <property type="match status" value="1"/>
</dbReference>
<dbReference type="Gene3D" id="1.20.1440.100">
    <property type="entry name" value="SG protein - dephosphorylation function"/>
    <property type="match status" value="1"/>
</dbReference>
<dbReference type="NCBIfam" id="TIGR01488">
    <property type="entry name" value="HAD-SF-IB"/>
    <property type="match status" value="1"/>
</dbReference>
<dbReference type="OrthoDB" id="9794212at2"/>
<dbReference type="Proteomes" id="UP000480425">
    <property type="component" value="Unassembled WGS sequence"/>
</dbReference>
<sequence>MKKKIYCFDFDGTLTTSDTLLEFIKYAKGTSRFLMVFLMYSPLLVLMKLHLFPNWKAKQLIFAHLFAGMRIEKFDALCRGFAEESQHLLRPKGITLVHEALVAGTQVFIVSASIDNWVRPFFEIRNLTGIQVLGTQIEVVDGKLTGRFKSNNCYGAEKVCRITEALSSSQTADTGDKTFLDRSLYEIEAFGDSRGDKEMLAFADQGHYKPFRE</sequence>
<keyword evidence="1" id="KW-0472">Membrane</keyword>
<dbReference type="PANTHER" id="PTHR43344">
    <property type="entry name" value="PHOSPHOSERINE PHOSPHATASE"/>
    <property type="match status" value="1"/>
</dbReference>
<gene>
    <name evidence="2" type="ORF">F7D73_13950</name>
</gene>
<keyword evidence="1" id="KW-0812">Transmembrane</keyword>
<feature type="transmembrane region" description="Helical" evidence="1">
    <location>
        <begin position="33"/>
        <end position="52"/>
    </location>
</feature>
<dbReference type="EMBL" id="VZCB01000098">
    <property type="protein sequence ID" value="MQN82021.1"/>
    <property type="molecule type" value="Genomic_DNA"/>
</dbReference>
<dbReference type="Pfam" id="PF12710">
    <property type="entry name" value="HAD"/>
    <property type="match status" value="1"/>
</dbReference>
<evidence type="ECO:0000313" key="3">
    <source>
        <dbReference type="Proteomes" id="UP000480425"/>
    </source>
</evidence>
<dbReference type="GO" id="GO:0006564">
    <property type="term" value="P:L-serine biosynthetic process"/>
    <property type="evidence" value="ECO:0007669"/>
    <property type="project" value="TreeGrafter"/>
</dbReference>
<dbReference type="PANTHER" id="PTHR43344:SF14">
    <property type="entry name" value="HAD-IB FAMILY HYDROLASE"/>
    <property type="match status" value="1"/>
</dbReference>
<comment type="caution">
    <text evidence="2">The sequence shown here is derived from an EMBL/GenBank/DDBJ whole genome shotgun (WGS) entry which is preliminary data.</text>
</comment>
<name>A0A6G1U5H9_9BACT</name>